<comment type="catalytic activity">
    <reaction evidence="15">
        <text>L-threonyl-[protein] + ATP = O-phospho-L-threonyl-[protein] + ADP + H(+)</text>
        <dbReference type="Rhea" id="RHEA:46608"/>
        <dbReference type="Rhea" id="RHEA-COMP:11060"/>
        <dbReference type="Rhea" id="RHEA-COMP:11605"/>
        <dbReference type="ChEBI" id="CHEBI:15378"/>
        <dbReference type="ChEBI" id="CHEBI:30013"/>
        <dbReference type="ChEBI" id="CHEBI:30616"/>
        <dbReference type="ChEBI" id="CHEBI:61977"/>
        <dbReference type="ChEBI" id="CHEBI:456216"/>
        <dbReference type="EC" id="2.7.11.13"/>
    </reaction>
</comment>
<comment type="subcellular location">
    <subcellularLocation>
        <location evidence="1">Cytoplasm</location>
    </subcellularLocation>
</comment>
<keyword evidence="10" id="KW-0547">Nucleotide-binding</keyword>
<keyword evidence="12" id="KW-0418">Kinase</keyword>
<dbReference type="SUPFAM" id="SSF56112">
    <property type="entry name" value="Protein kinase-like (PK-like)"/>
    <property type="match status" value="1"/>
</dbReference>
<dbReference type="PANTHER" id="PTHR24351">
    <property type="entry name" value="RIBOSOMAL PROTEIN S6 KINASE"/>
    <property type="match status" value="1"/>
</dbReference>
<evidence type="ECO:0000256" key="13">
    <source>
        <dbReference type="ARBA" id="ARBA00022833"/>
    </source>
</evidence>
<feature type="compositionally biased region" description="Pro residues" evidence="17">
    <location>
        <begin position="836"/>
        <end position="855"/>
    </location>
</feature>
<proteinExistence type="inferred from homology"/>
<dbReference type="EC" id="2.7.11.13" evidence="3"/>
<feature type="region of interest" description="Disordered" evidence="17">
    <location>
        <begin position="359"/>
        <end position="443"/>
    </location>
</feature>
<feature type="region of interest" description="Disordered" evidence="17">
    <location>
        <begin position="817"/>
        <end position="886"/>
    </location>
</feature>
<dbReference type="InterPro" id="IPR020454">
    <property type="entry name" value="DAG/PE-bd"/>
</dbReference>
<evidence type="ECO:0000256" key="11">
    <source>
        <dbReference type="ARBA" id="ARBA00022771"/>
    </source>
</evidence>
<dbReference type="CDD" id="cd04014">
    <property type="entry name" value="C2_PKC_epsilon"/>
    <property type="match status" value="1"/>
</dbReference>
<dbReference type="InterPro" id="IPR017892">
    <property type="entry name" value="Pkinase_C"/>
</dbReference>
<dbReference type="PROSITE" id="PS00108">
    <property type="entry name" value="PROTEIN_KINASE_ST"/>
    <property type="match status" value="1"/>
</dbReference>
<dbReference type="SMART" id="SM00239">
    <property type="entry name" value="C2"/>
    <property type="match status" value="1"/>
</dbReference>
<dbReference type="SMART" id="SM00133">
    <property type="entry name" value="S_TK_X"/>
    <property type="match status" value="1"/>
</dbReference>
<dbReference type="FunFam" id="1.10.510.10:FF:000126">
    <property type="entry name" value="Protein kinase C epsilon"/>
    <property type="match status" value="1"/>
</dbReference>
<dbReference type="FunFam" id="2.60.40.150:FF:000056">
    <property type="entry name" value="Protein kinase C epsilon"/>
    <property type="match status" value="1"/>
</dbReference>
<evidence type="ECO:0000256" key="17">
    <source>
        <dbReference type="SAM" id="MobiDB-lite"/>
    </source>
</evidence>
<keyword evidence="9" id="KW-0677">Repeat</keyword>
<comment type="catalytic activity">
    <reaction evidence="16">
        <text>L-seryl-[protein] + ATP = O-phospho-L-seryl-[protein] + ADP + H(+)</text>
        <dbReference type="Rhea" id="RHEA:17989"/>
        <dbReference type="Rhea" id="RHEA-COMP:9863"/>
        <dbReference type="Rhea" id="RHEA-COMP:11604"/>
        <dbReference type="ChEBI" id="CHEBI:15378"/>
        <dbReference type="ChEBI" id="CHEBI:29999"/>
        <dbReference type="ChEBI" id="CHEBI:30616"/>
        <dbReference type="ChEBI" id="CHEBI:83421"/>
        <dbReference type="ChEBI" id="CHEBI:456216"/>
        <dbReference type="EC" id="2.7.11.13"/>
    </reaction>
</comment>
<evidence type="ECO:0000256" key="5">
    <source>
        <dbReference type="ARBA" id="ARBA00022527"/>
    </source>
</evidence>
<dbReference type="SMART" id="SM00109">
    <property type="entry name" value="C1"/>
    <property type="match status" value="2"/>
</dbReference>
<dbReference type="FunFam" id="3.30.60.20:FF:000024">
    <property type="entry name" value="Protein kinase C epsilon"/>
    <property type="match status" value="1"/>
</dbReference>
<feature type="domain" description="C2" evidence="18">
    <location>
        <begin position="1"/>
        <end position="118"/>
    </location>
</feature>
<dbReference type="GO" id="GO:0008270">
    <property type="term" value="F:zinc ion binding"/>
    <property type="evidence" value="ECO:0007669"/>
    <property type="project" value="UniProtKB-KW"/>
</dbReference>
<evidence type="ECO:0000256" key="6">
    <source>
        <dbReference type="ARBA" id="ARBA00022553"/>
    </source>
</evidence>
<dbReference type="InterPro" id="IPR008271">
    <property type="entry name" value="Ser/Thr_kinase_AS"/>
</dbReference>
<dbReference type="GO" id="GO:0005737">
    <property type="term" value="C:cytoplasm"/>
    <property type="evidence" value="ECO:0007669"/>
    <property type="project" value="UniProtKB-SubCell"/>
</dbReference>
<comment type="similarity">
    <text evidence="2">Belongs to the protein kinase superfamily. AGC Ser/Thr protein kinase family. PKC subfamily.</text>
</comment>
<reference evidence="23" key="1">
    <citation type="submission" date="2025-08" db="UniProtKB">
        <authorList>
            <consortium name="RefSeq"/>
        </authorList>
    </citation>
    <scope>IDENTIFICATION</scope>
    <source>
        <tissue evidence="23">Sperm</tissue>
    </source>
</reference>
<evidence type="ECO:0000313" key="23">
    <source>
        <dbReference type="RefSeq" id="XP_032830020.1"/>
    </source>
</evidence>
<evidence type="ECO:0000256" key="4">
    <source>
        <dbReference type="ARBA" id="ARBA00022490"/>
    </source>
</evidence>
<feature type="compositionally biased region" description="Gly residues" evidence="17">
    <location>
        <begin position="825"/>
        <end position="835"/>
    </location>
</feature>
<feature type="domain" description="Phorbol-ester/DAG-type" evidence="20">
    <location>
        <begin position="291"/>
        <end position="341"/>
    </location>
</feature>
<dbReference type="InterPro" id="IPR002219">
    <property type="entry name" value="PKC_DAG/PE"/>
</dbReference>
<keyword evidence="8" id="KW-0479">Metal-binding</keyword>
<evidence type="ECO:0000256" key="1">
    <source>
        <dbReference type="ARBA" id="ARBA00004496"/>
    </source>
</evidence>
<feature type="domain" description="Protein kinase" evidence="19">
    <location>
        <begin position="473"/>
        <end position="758"/>
    </location>
</feature>
<evidence type="ECO:0000259" key="20">
    <source>
        <dbReference type="PROSITE" id="PS50081"/>
    </source>
</evidence>
<keyword evidence="13" id="KW-0862">Zinc</keyword>
<keyword evidence="7" id="KW-0808">Transferase</keyword>
<evidence type="ECO:0000256" key="9">
    <source>
        <dbReference type="ARBA" id="ARBA00022737"/>
    </source>
</evidence>
<feature type="compositionally biased region" description="Pro residues" evidence="17">
    <location>
        <begin position="864"/>
        <end position="875"/>
    </location>
</feature>
<dbReference type="InterPro" id="IPR011009">
    <property type="entry name" value="Kinase-like_dom_sf"/>
</dbReference>
<feature type="region of interest" description="Disordered" evidence="17">
    <location>
        <begin position="780"/>
        <end position="803"/>
    </location>
</feature>
<feature type="domain" description="Phorbol-ester/DAG-type" evidence="20">
    <location>
        <begin position="219"/>
        <end position="270"/>
    </location>
</feature>
<keyword evidence="14" id="KW-0067">ATP-binding</keyword>
<gene>
    <name evidence="23" type="primary">LOC116953858</name>
</gene>
<evidence type="ECO:0000256" key="10">
    <source>
        <dbReference type="ARBA" id="ARBA00022741"/>
    </source>
</evidence>
<dbReference type="SMART" id="SM00220">
    <property type="entry name" value="S_TKc"/>
    <property type="match status" value="1"/>
</dbReference>
<dbReference type="FunFam" id="3.30.200.20:FF:000103">
    <property type="entry name" value="Protein kinase C"/>
    <property type="match status" value="1"/>
</dbReference>
<dbReference type="PROSITE" id="PS50011">
    <property type="entry name" value="PROTEIN_KINASE_DOM"/>
    <property type="match status" value="1"/>
</dbReference>
<protein>
    <recommendedName>
        <fullName evidence="3">protein kinase C</fullName>
        <ecNumber evidence="3">2.7.11.13</ecNumber>
    </recommendedName>
</protein>
<dbReference type="Pfam" id="PF00069">
    <property type="entry name" value="Pkinase"/>
    <property type="match status" value="1"/>
</dbReference>
<keyword evidence="22" id="KW-1185">Reference proteome</keyword>
<dbReference type="Gene3D" id="3.30.200.20">
    <property type="entry name" value="Phosphorylase Kinase, domain 1"/>
    <property type="match status" value="1"/>
</dbReference>
<dbReference type="Pfam" id="PF00130">
    <property type="entry name" value="C1_1"/>
    <property type="match status" value="2"/>
</dbReference>
<feature type="compositionally biased region" description="Acidic residues" evidence="17">
    <location>
        <begin position="509"/>
        <end position="519"/>
    </location>
</feature>
<evidence type="ECO:0000256" key="12">
    <source>
        <dbReference type="ARBA" id="ARBA00022777"/>
    </source>
</evidence>
<keyword evidence="4" id="KW-0963">Cytoplasm</keyword>
<evidence type="ECO:0000256" key="7">
    <source>
        <dbReference type="ARBA" id="ARBA00022679"/>
    </source>
</evidence>
<dbReference type="PROSITE" id="PS50004">
    <property type="entry name" value="C2"/>
    <property type="match status" value="1"/>
</dbReference>
<dbReference type="InterPro" id="IPR000961">
    <property type="entry name" value="AGC-kinase_C"/>
</dbReference>
<evidence type="ECO:0000313" key="22">
    <source>
        <dbReference type="Proteomes" id="UP001318040"/>
    </source>
</evidence>
<dbReference type="InterPro" id="IPR046349">
    <property type="entry name" value="C1-like_sf"/>
</dbReference>
<dbReference type="FunFam" id="3.30.60.20:FF:000003">
    <property type="entry name" value="Protein kinase C delta"/>
    <property type="match status" value="1"/>
</dbReference>
<feature type="compositionally biased region" description="Basic and acidic residues" evidence="17">
    <location>
        <begin position="782"/>
        <end position="797"/>
    </location>
</feature>
<evidence type="ECO:0000256" key="3">
    <source>
        <dbReference type="ARBA" id="ARBA00012429"/>
    </source>
</evidence>
<dbReference type="Gene3D" id="1.10.510.10">
    <property type="entry name" value="Transferase(Phosphotransferase) domain 1"/>
    <property type="match status" value="1"/>
</dbReference>
<dbReference type="CDD" id="cd20835">
    <property type="entry name" value="C1_nPKC_epsilon-like_rpt1"/>
    <property type="match status" value="1"/>
</dbReference>
<name>A0AAJ7U5B8_PETMA</name>
<dbReference type="PRINTS" id="PR00008">
    <property type="entry name" value="DAGPEDOMAIN"/>
</dbReference>
<dbReference type="Pfam" id="PF00168">
    <property type="entry name" value="C2"/>
    <property type="match status" value="1"/>
</dbReference>
<evidence type="ECO:0000256" key="2">
    <source>
        <dbReference type="ARBA" id="ARBA00005490"/>
    </source>
</evidence>
<dbReference type="PROSITE" id="PS51285">
    <property type="entry name" value="AGC_KINASE_CTER"/>
    <property type="match status" value="1"/>
</dbReference>
<evidence type="ECO:0000259" key="18">
    <source>
        <dbReference type="PROSITE" id="PS50004"/>
    </source>
</evidence>
<dbReference type="PROSITE" id="PS50081">
    <property type="entry name" value="ZF_DAG_PE_2"/>
    <property type="match status" value="2"/>
</dbReference>
<dbReference type="InterPro" id="IPR000008">
    <property type="entry name" value="C2_dom"/>
</dbReference>
<dbReference type="PROSITE" id="PS00479">
    <property type="entry name" value="ZF_DAG_PE_1"/>
    <property type="match status" value="1"/>
</dbReference>
<keyword evidence="11" id="KW-0863">Zinc-finger</keyword>
<dbReference type="SUPFAM" id="SSF49562">
    <property type="entry name" value="C2 domain (Calcium/lipid-binding domain, CaLB)"/>
    <property type="match status" value="1"/>
</dbReference>
<evidence type="ECO:0000256" key="14">
    <source>
        <dbReference type="ARBA" id="ARBA00022840"/>
    </source>
</evidence>
<evidence type="ECO:0000256" key="16">
    <source>
        <dbReference type="ARBA" id="ARBA00047470"/>
    </source>
</evidence>
<keyword evidence="5" id="KW-0723">Serine/threonine-protein kinase</keyword>
<dbReference type="GO" id="GO:0005524">
    <property type="term" value="F:ATP binding"/>
    <property type="evidence" value="ECO:0007669"/>
    <property type="project" value="UniProtKB-KW"/>
</dbReference>
<dbReference type="Pfam" id="PF00433">
    <property type="entry name" value="Pkinase_C"/>
    <property type="match status" value="1"/>
</dbReference>
<dbReference type="SUPFAM" id="SSF57889">
    <property type="entry name" value="Cysteine-rich domain"/>
    <property type="match status" value="2"/>
</dbReference>
<dbReference type="InterPro" id="IPR035892">
    <property type="entry name" value="C2_domain_sf"/>
</dbReference>
<dbReference type="Proteomes" id="UP001318040">
    <property type="component" value="Chromosome 53"/>
</dbReference>
<evidence type="ECO:0000256" key="8">
    <source>
        <dbReference type="ARBA" id="ARBA00022723"/>
    </source>
</evidence>
<dbReference type="CDD" id="cd20838">
    <property type="entry name" value="C1_nPKC_epsilon-like_rpt2"/>
    <property type="match status" value="1"/>
</dbReference>
<evidence type="ECO:0000259" key="21">
    <source>
        <dbReference type="PROSITE" id="PS51285"/>
    </source>
</evidence>
<evidence type="ECO:0000259" key="19">
    <source>
        <dbReference type="PROSITE" id="PS50011"/>
    </source>
</evidence>
<accession>A0AAJ7U5B8</accession>
<feature type="domain" description="AGC-kinase C-terminal" evidence="21">
    <location>
        <begin position="759"/>
        <end position="830"/>
    </location>
</feature>
<organism evidence="22 23">
    <name type="scientific">Petromyzon marinus</name>
    <name type="common">Sea lamprey</name>
    <dbReference type="NCBI Taxonomy" id="7757"/>
    <lineage>
        <taxon>Eukaryota</taxon>
        <taxon>Metazoa</taxon>
        <taxon>Chordata</taxon>
        <taxon>Craniata</taxon>
        <taxon>Vertebrata</taxon>
        <taxon>Cyclostomata</taxon>
        <taxon>Hyperoartia</taxon>
        <taxon>Petromyzontiformes</taxon>
        <taxon>Petromyzontidae</taxon>
        <taxon>Petromyzon</taxon>
    </lineage>
</organism>
<feature type="compositionally biased region" description="Gly residues" evidence="17">
    <location>
        <begin position="418"/>
        <end position="440"/>
    </location>
</feature>
<dbReference type="KEGG" id="pmrn:116953858"/>
<feature type="compositionally biased region" description="Basic and acidic residues" evidence="17">
    <location>
        <begin position="380"/>
        <end position="390"/>
    </location>
</feature>
<evidence type="ECO:0000256" key="15">
    <source>
        <dbReference type="ARBA" id="ARBA00047272"/>
    </source>
</evidence>
<dbReference type="RefSeq" id="XP_032830020.1">
    <property type="nucleotide sequence ID" value="XM_032974129.1"/>
</dbReference>
<dbReference type="AlphaFoldDB" id="A0AAJ7U5B8"/>
<dbReference type="Gene3D" id="3.30.60.20">
    <property type="match status" value="2"/>
</dbReference>
<feature type="region of interest" description="Disordered" evidence="17">
    <location>
        <begin position="497"/>
        <end position="519"/>
    </location>
</feature>
<dbReference type="GO" id="GO:0004697">
    <property type="term" value="F:diacylglycerol-dependent serine/threonine kinase activity"/>
    <property type="evidence" value="ECO:0007669"/>
    <property type="project" value="UniProtKB-EC"/>
</dbReference>
<sequence length="913" mass="99134">MVFFSGSLRVRVRGAVALRPTPWSQRLSLSPRAQGTTLLDPYVAVNVDETRIGQTQTRSRSNDPRWDEEFWTEVHNGRCIQLAVFHDTPLGYDDFVADCTLSFDELLQRGDTHFEQWLDLEPEGRVWVEIDLEGTASHEEAGGPGGAGAAAFVAPPPASPGLVEGRAVALPGAGGGGGGLGLPTECLAKKSEELGTFRERPFARKRQGAVRRRVHQVSGHKFMATYLRQPTYCSHCREFIWGVIGKQGYQCQVCTCVVHKRCHQLIITRCPGMKRDSSPEVGGQRFNINVPHKFYIHNYKVPTFCDHCGSLLWGLLRQGLHCKECRMDVHRRCERNVAPNCGVDAREMARVLATIGVTPDKINQPRRKGGTPPLVLAGDGKQHSHVDRSKSAPPTQPQPEDVEEEGHFGVRKARSFNGGEGDGGGGGGGEAGVAVEGGGLPLPPGFAVEPGGGSPADGSHEVAPRRKLGLGDFNFIKVLGKGSFGKVLLAELRGRGGRRAAGEGGEGGEGGEEGEEGEDGGEVFAVKVLRKDAIVQDDDVECTLTEKRVLVTGRAHPYLTQLLCCFQTADRLFFVMECVSGGDLMFHIQRARKFPEPRARFYAAEITCALTFLHTHGVVYRDLKLDNILLDAEGHCKLADFGMCKEGVKDGVTTSTFCGTPDYIAPEILQELEYGPSVDWWAMGVLVYEMVVGQPPFEADNEDDLFDSILHDEVAFPMWLSTQAVDILKAFMVKSPARRLGCVAAQGGEAAIRAHPFYRGLDWDALEHRRLPAPFRPRIRGKRDVTNFDGDFTREDPALTPTDPAALLQLHPDEFRGFSFVADGPGPGLGGGGGAPPSPPPSPRQPRQPTPPPRSPTARGGGAPRPPPCPRPPPTTLAIDPVPRACGPARSAEYYAECRLGFGLGDEEEEDEV</sequence>
<dbReference type="Gene3D" id="2.60.40.150">
    <property type="entry name" value="C2 domain"/>
    <property type="match status" value="1"/>
</dbReference>
<dbReference type="InterPro" id="IPR000719">
    <property type="entry name" value="Prot_kinase_dom"/>
</dbReference>
<keyword evidence="6" id="KW-0597">Phosphoprotein</keyword>